<gene>
    <name evidence="5" type="ORF">DB88DRAFT_443173</name>
</gene>
<reference evidence="5" key="1">
    <citation type="submission" date="2023-02" db="EMBL/GenBank/DDBJ databases">
        <title>Identification and recombinant expression of a fungal hydrolase from Papiliotrema laurentii that hydrolyzes apple cutin and clears colloidal polyester polyurethane.</title>
        <authorList>
            <consortium name="DOE Joint Genome Institute"/>
            <person name="Roman V.A."/>
            <person name="Bojanowski C."/>
            <person name="Crable B.R."/>
            <person name="Wagner D.N."/>
            <person name="Hung C.S."/>
            <person name="Nadeau L.J."/>
            <person name="Schratz L."/>
            <person name="Haridas S."/>
            <person name="Pangilinan J."/>
            <person name="Lipzen A."/>
            <person name="Na H."/>
            <person name="Yan M."/>
            <person name="Ng V."/>
            <person name="Grigoriev I.V."/>
            <person name="Spatafora J.W."/>
            <person name="Barlow D."/>
            <person name="Biffinger J."/>
            <person name="Kelley-Loughnane N."/>
            <person name="Varaljay V.A."/>
            <person name="Crookes-Goodson W.J."/>
        </authorList>
    </citation>
    <scope>NUCLEOTIDE SEQUENCE</scope>
    <source>
        <strain evidence="5">5307AH</strain>
    </source>
</reference>
<sequence>MTLITSKPVDPNWWRQALVYQIYPRSFCDLNGDGIGDLKGITSKVPYLSDLGVDAVWLSPFYPSALKDGGYDVADYRDVDPKIGTLDDFDEMTKAFKEANIKVIVDIVPNHSSDDHVWFQEALKSPKGSNARERYIFRDGAGPDGSQPPNDWQCCFGGAAWTQVPDGQWYLHLFDSSQPDLNWKHPDVQPDFLKTLRFWADRGVAGFRVDVAMGLAKDVKEPYPSHAELTTSRLNFDAGLIKGNDHPLWDRDEVLEIYKEWRQVFNEYDPPLTAVAEAWVARDRKHLYASSEGLGQTFSFDMLMCTYDAAAYLETITESLKLSNESGSSTTWVFSNHDVIRHATRYGIPESTTASGTEEFNQLCKDFLLGEKGLTCDPELGLKRARAATLMMLALPGSAYIYQGEELGLPEVIDIPAEARQDPTFFRWKGREIGRDGCRVPLPWTSSPPSFGFSPADAKAAPHLPPPSWWGEFSVEKEEKEKESTLNLYKAALRLRQKLQTKEELEIIDSPQGVVRYRRPGGWEVIFNLSNEQGIEIPQGGEVLIASGPLENGRVGKDTAVWVKV</sequence>
<dbReference type="CDD" id="cd11332">
    <property type="entry name" value="AmyAc_OligoGlu_TS"/>
    <property type="match status" value="1"/>
</dbReference>
<dbReference type="FunFam" id="3.90.400.10:FF:000001">
    <property type="entry name" value="Maltase A3, isoform A"/>
    <property type="match status" value="1"/>
</dbReference>
<accession>A0AAD9CW78</accession>
<proteinExistence type="inferred from homology"/>
<keyword evidence="6" id="KW-1185">Reference proteome</keyword>
<evidence type="ECO:0000256" key="1">
    <source>
        <dbReference type="ARBA" id="ARBA00008061"/>
    </source>
</evidence>
<dbReference type="Gene3D" id="3.20.20.80">
    <property type="entry name" value="Glycosidases"/>
    <property type="match status" value="1"/>
</dbReference>
<dbReference type="InterPro" id="IPR045857">
    <property type="entry name" value="O16G_dom_2"/>
</dbReference>
<dbReference type="EMBL" id="JAODAN010000010">
    <property type="protein sequence ID" value="KAK1921528.1"/>
    <property type="molecule type" value="Genomic_DNA"/>
</dbReference>
<keyword evidence="3" id="KW-0462">Maltose metabolism</keyword>
<dbReference type="GO" id="GO:0000025">
    <property type="term" value="P:maltose catabolic process"/>
    <property type="evidence" value="ECO:0007669"/>
    <property type="project" value="TreeGrafter"/>
</dbReference>
<keyword evidence="2" id="KW-0325">Glycoprotein</keyword>
<dbReference type="SMART" id="SM00642">
    <property type="entry name" value="Aamy"/>
    <property type="match status" value="1"/>
</dbReference>
<comment type="caution">
    <text evidence="5">The sequence shown here is derived from an EMBL/GenBank/DDBJ whole genome shotgun (WGS) entry which is preliminary data.</text>
</comment>
<dbReference type="AlphaFoldDB" id="A0AAD9CW78"/>
<dbReference type="Pfam" id="PF00128">
    <property type="entry name" value="Alpha-amylase"/>
    <property type="match status" value="2"/>
</dbReference>
<evidence type="ECO:0000256" key="2">
    <source>
        <dbReference type="ARBA" id="ARBA00023180"/>
    </source>
</evidence>
<dbReference type="SUPFAM" id="SSF51445">
    <property type="entry name" value="(Trans)glycosidases"/>
    <property type="match status" value="1"/>
</dbReference>
<protein>
    <submittedName>
        <fullName evidence="5">Glycoside hydrolase superfamily</fullName>
    </submittedName>
</protein>
<dbReference type="Proteomes" id="UP001182556">
    <property type="component" value="Unassembled WGS sequence"/>
</dbReference>
<keyword evidence="5" id="KW-0378">Hydrolase</keyword>
<dbReference type="Gene3D" id="3.90.400.10">
    <property type="entry name" value="Oligo-1,6-glucosidase, Domain 2"/>
    <property type="match status" value="1"/>
</dbReference>
<evidence type="ECO:0000313" key="5">
    <source>
        <dbReference type="EMBL" id="KAK1921528.1"/>
    </source>
</evidence>
<dbReference type="GO" id="GO:0033934">
    <property type="term" value="F:glucan 1,4-alpha-maltotriohydrolase activity"/>
    <property type="evidence" value="ECO:0007669"/>
    <property type="project" value="TreeGrafter"/>
</dbReference>
<dbReference type="GO" id="GO:0004575">
    <property type="term" value="F:sucrose alpha-glucosidase activity"/>
    <property type="evidence" value="ECO:0007669"/>
    <property type="project" value="TreeGrafter"/>
</dbReference>
<name>A0AAD9CW78_PAPLA</name>
<evidence type="ECO:0000256" key="3">
    <source>
        <dbReference type="ARBA" id="ARBA00026248"/>
    </source>
</evidence>
<dbReference type="GO" id="GO:0004556">
    <property type="term" value="F:alpha-amylase activity"/>
    <property type="evidence" value="ECO:0007669"/>
    <property type="project" value="TreeGrafter"/>
</dbReference>
<dbReference type="PANTHER" id="PTHR10357:SF179">
    <property type="entry name" value="NEUTRAL AND BASIC AMINO ACID TRANSPORT PROTEIN RBAT"/>
    <property type="match status" value="1"/>
</dbReference>
<comment type="similarity">
    <text evidence="1">Belongs to the glycosyl hydrolase 13 family.</text>
</comment>
<feature type="domain" description="Glycosyl hydrolase family 13 catalytic" evidence="4">
    <location>
        <begin position="21"/>
        <end position="439"/>
    </location>
</feature>
<evidence type="ECO:0000313" key="6">
    <source>
        <dbReference type="Proteomes" id="UP001182556"/>
    </source>
</evidence>
<organism evidence="5 6">
    <name type="scientific">Papiliotrema laurentii</name>
    <name type="common">Cryptococcus laurentii</name>
    <dbReference type="NCBI Taxonomy" id="5418"/>
    <lineage>
        <taxon>Eukaryota</taxon>
        <taxon>Fungi</taxon>
        <taxon>Dikarya</taxon>
        <taxon>Basidiomycota</taxon>
        <taxon>Agaricomycotina</taxon>
        <taxon>Tremellomycetes</taxon>
        <taxon>Tremellales</taxon>
        <taxon>Rhynchogastremaceae</taxon>
        <taxon>Papiliotrema</taxon>
    </lineage>
</organism>
<dbReference type="PANTHER" id="PTHR10357">
    <property type="entry name" value="ALPHA-AMYLASE FAMILY MEMBER"/>
    <property type="match status" value="1"/>
</dbReference>
<dbReference type="GO" id="GO:0005987">
    <property type="term" value="P:sucrose catabolic process"/>
    <property type="evidence" value="ECO:0007669"/>
    <property type="project" value="TreeGrafter"/>
</dbReference>
<dbReference type="GO" id="GO:0004574">
    <property type="term" value="F:oligo-1,6-glucosidase activity"/>
    <property type="evidence" value="ECO:0007669"/>
    <property type="project" value="TreeGrafter"/>
</dbReference>
<dbReference type="InterPro" id="IPR006047">
    <property type="entry name" value="GH13_cat_dom"/>
</dbReference>
<dbReference type="InterPro" id="IPR017853">
    <property type="entry name" value="GH"/>
</dbReference>
<evidence type="ECO:0000259" key="4">
    <source>
        <dbReference type="SMART" id="SM00642"/>
    </source>
</evidence>